<organism evidence="2 3">
    <name type="scientific">Flexivirga caeni</name>
    <dbReference type="NCBI Taxonomy" id="2294115"/>
    <lineage>
        <taxon>Bacteria</taxon>
        <taxon>Bacillati</taxon>
        <taxon>Actinomycetota</taxon>
        <taxon>Actinomycetes</taxon>
        <taxon>Micrococcales</taxon>
        <taxon>Dermacoccaceae</taxon>
        <taxon>Flexivirga</taxon>
    </lineage>
</organism>
<evidence type="ECO:0000313" key="3">
    <source>
        <dbReference type="Proteomes" id="UP000271678"/>
    </source>
</evidence>
<proteinExistence type="predicted"/>
<feature type="chain" id="PRO_5018160731" description="Glycoside hydrolase family 42 N-terminal domain-containing protein" evidence="1">
    <location>
        <begin position="27"/>
        <end position="449"/>
    </location>
</feature>
<evidence type="ECO:0000256" key="1">
    <source>
        <dbReference type="SAM" id="SignalP"/>
    </source>
</evidence>
<dbReference type="EMBL" id="RJJQ01000012">
    <property type="protein sequence ID" value="RNI21182.1"/>
    <property type="molecule type" value="Genomic_DNA"/>
</dbReference>
<keyword evidence="3" id="KW-1185">Reference proteome</keyword>
<feature type="signal peptide" evidence="1">
    <location>
        <begin position="1"/>
        <end position="26"/>
    </location>
</feature>
<evidence type="ECO:0008006" key="4">
    <source>
        <dbReference type="Google" id="ProtNLM"/>
    </source>
</evidence>
<gene>
    <name evidence="2" type="ORF">EFY87_13000</name>
</gene>
<dbReference type="AlphaFoldDB" id="A0A3M9M6L6"/>
<protein>
    <recommendedName>
        <fullName evidence="4">Glycoside hydrolase family 42 N-terminal domain-containing protein</fullName>
    </recommendedName>
</protein>
<dbReference type="Proteomes" id="UP000271678">
    <property type="component" value="Unassembled WGS sequence"/>
</dbReference>
<evidence type="ECO:0000313" key="2">
    <source>
        <dbReference type="EMBL" id="RNI21182.1"/>
    </source>
</evidence>
<accession>A0A3M9M6L6</accession>
<keyword evidence="1" id="KW-0732">Signal</keyword>
<dbReference type="RefSeq" id="WP_123271901.1">
    <property type="nucleotide sequence ID" value="NZ_RJJQ01000012.1"/>
</dbReference>
<sequence length="449" mass="49378">MTSSRRRYSFIFGIACAVTLATTAAAATTVSSHRSHDAIRRAGALTALHGTVPGINTLNLPRVPWAGGSAYYRKFSAPRNFGWTSPKFFPIGIWWDVASNSTEIKYDKSLGINTYVITNPAMSYKLFDKNHVSYIGTRLNGQPRNDPAWVGDFLGDEIDGTSSSPAQGEAKLQAAVNALPDHHKIRYANFTGMVVSWLRGNPTWAAAAKKYVNDYTDVVSMDAYWFSTKQCLSRNPEGGGFMIPWKPNQCRTPQNYGRNVAQMIRQDATDHKRQPVWGFIEDAEGQPGISPMTPAEQKAAVISMLINGASGIIWFNNTFGGACPTSGGVVRTVEYDPSYPCARNIKAMGQINRLIGSLAPVLNSQSYRWTFGPGLETMLKTYNHSAYIFAMPTDDGAKPLGTRSFKLPAQLRGRTITVLGENRKIIPLANGTFTDKFSALTTYHIYKIS</sequence>
<comment type="caution">
    <text evidence="2">The sequence shown here is derived from an EMBL/GenBank/DDBJ whole genome shotgun (WGS) entry which is preliminary data.</text>
</comment>
<dbReference type="OrthoDB" id="505641at2"/>
<reference evidence="2 3" key="1">
    <citation type="submission" date="2018-11" db="EMBL/GenBank/DDBJ databases">
        <title>Draft genome of Simplicispira Flexivirga sp. BO-16.</title>
        <authorList>
            <person name="Im W.T."/>
        </authorList>
    </citation>
    <scope>NUCLEOTIDE SEQUENCE [LARGE SCALE GENOMIC DNA]</scope>
    <source>
        <strain evidence="2 3">BO-16</strain>
    </source>
</reference>
<name>A0A3M9M6L6_9MICO</name>